<protein>
    <submittedName>
        <fullName evidence="2">Uncharacterized protein</fullName>
    </submittedName>
</protein>
<dbReference type="EMBL" id="PQXL01000524">
    <property type="protein sequence ID" value="THV45140.1"/>
    <property type="molecule type" value="Genomic_DNA"/>
</dbReference>
<feature type="compositionally biased region" description="Basic and acidic residues" evidence="1">
    <location>
        <begin position="8"/>
        <end position="18"/>
    </location>
</feature>
<proteinExistence type="predicted"/>
<comment type="caution">
    <text evidence="2">The sequence shown here is derived from an EMBL/GenBank/DDBJ whole genome shotgun (WGS) entry which is preliminary data.</text>
</comment>
<gene>
    <name evidence="2" type="ORF">BGAL_0525g00020</name>
</gene>
<dbReference type="Proteomes" id="UP000308671">
    <property type="component" value="Unassembled WGS sequence"/>
</dbReference>
<dbReference type="OrthoDB" id="4838614at2759"/>
<sequence length="651" mass="74358">MSNILHIGNDKYTERQPESETSQPQNELPGDSQQDCLSTKEDDTESGFIFRDEKSLAAPNSERGIISLAETPGSTGSMEVTFDCEYDLEAYLEDFSRLMRKGKFDTAKDLFESCPSDLRDHPEFVLDFVDTLLKQGAYKTLIGVATDKESKFLRLLTNCGQIPSQYLRSVFELGRRRTFGYLPDSDVKDLGADEVQLDLLANFENLDSIQVQLLSNIVQLDSELVKFTKLPEINHRNPGIIIDSSLNWHSLYKHLLSTNRIWDMRDLFQALCSRYGVGDAIKLLFKNRKQEPSKKVPNSDESELSGWFHFVFDWTHRSHGDESTDLALLDLLVTISLQLLSHSSQNDSSITKIINQAMAHANQFAISLSLSSPENVQTSPYLKWALANQRVARELPSNPRQIPDHKYTRQFQGVIIFTSNLPIYVPSNPLDLIPVNWKKQSRSTPENLLKLGLEISRKNGDYSLVVQYLQEIFYTSDSPSEVLNELSHIQEDIQGDKVGYLQTCLTKYLCASGKTAMEDLSIELKTFDEDTKELDSPRRIDPLTRWCQRGIQVALHERLHGNKILKNPYLKEQDNAYRELPHDFKRLLAELEKEHGNTHKIHSVDEALPKGFTESCKGTIYRDDNFIICDSSGYFTRTFEEPSHEEVLIEI</sequence>
<evidence type="ECO:0000256" key="1">
    <source>
        <dbReference type="SAM" id="MobiDB-lite"/>
    </source>
</evidence>
<name>A0A4S8QKM2_9HELO</name>
<reference evidence="2 3" key="1">
    <citation type="submission" date="2017-12" db="EMBL/GenBank/DDBJ databases">
        <title>Comparative genomics of Botrytis spp.</title>
        <authorList>
            <person name="Valero-Jimenez C.A."/>
            <person name="Tapia P."/>
            <person name="Veloso J."/>
            <person name="Silva-Moreno E."/>
            <person name="Staats M."/>
            <person name="Valdes J.H."/>
            <person name="Van Kan J.A.L."/>
        </authorList>
    </citation>
    <scope>NUCLEOTIDE SEQUENCE [LARGE SCALE GENOMIC DNA]</scope>
    <source>
        <strain evidence="2 3">MUCL435</strain>
    </source>
</reference>
<feature type="compositionally biased region" description="Polar residues" evidence="1">
    <location>
        <begin position="19"/>
        <end position="37"/>
    </location>
</feature>
<evidence type="ECO:0000313" key="3">
    <source>
        <dbReference type="Proteomes" id="UP000308671"/>
    </source>
</evidence>
<feature type="region of interest" description="Disordered" evidence="1">
    <location>
        <begin position="1"/>
        <end position="44"/>
    </location>
</feature>
<accession>A0A4S8QKM2</accession>
<evidence type="ECO:0000313" key="2">
    <source>
        <dbReference type="EMBL" id="THV45140.1"/>
    </source>
</evidence>
<organism evidence="2 3">
    <name type="scientific">Botrytis galanthina</name>
    <dbReference type="NCBI Taxonomy" id="278940"/>
    <lineage>
        <taxon>Eukaryota</taxon>
        <taxon>Fungi</taxon>
        <taxon>Dikarya</taxon>
        <taxon>Ascomycota</taxon>
        <taxon>Pezizomycotina</taxon>
        <taxon>Leotiomycetes</taxon>
        <taxon>Helotiales</taxon>
        <taxon>Sclerotiniaceae</taxon>
        <taxon>Botrytis</taxon>
    </lineage>
</organism>
<dbReference type="AlphaFoldDB" id="A0A4S8QKM2"/>
<keyword evidence="3" id="KW-1185">Reference proteome</keyword>